<accession>A0ABD0LD78</accession>
<comment type="caution">
    <text evidence="3">The sequence shown here is derived from an EMBL/GenBank/DDBJ whole genome shotgun (WGS) entry which is preliminary data.</text>
</comment>
<dbReference type="Pfam" id="PF14214">
    <property type="entry name" value="Helitron_like_N"/>
    <property type="match status" value="1"/>
</dbReference>
<sequence>MHRQDSNLFVPQSQPVKEQPEQLERDQVDVQPEQYEELEWAEEKIPACNNKEEIREDDEDKDWVEISQEAELGGGCRDTLLHPNDFTSDGQQALNIAPGEGKHPLGLFIDKDCEEKSFPTIFCGQRRVDNNRRAKPLTYSKICKAELRNADRRAAHSIANIFFKLKKLQMLQIRDLVTTAIRKVKGSKTGHTAGQLKKEGAIEHLLRQDEGYRILKTLRSSPPYWQARQKDLFAMIRQLGRPTFFATFSAAETRWLDLLRVLYRMEHNQDVSDDDLQNLTWQEKSQLIQKDPVTCARHFDYRVQVLFRRVILSELQPLGKVTDYFFQVEYQQRGSPHIHCLLWVEDAPEADNDSDREVAEFADKYLTCHRHEEGELKEVSSLHEHKHSKSCKKGGKHVCRFGFPLPPMPRTMMLRPLTQAEEEEHPRIGESFKAIKRELSQLKLGENIFLARVGIHEEQYILAIRPRE</sequence>
<feature type="region of interest" description="Disordered" evidence="1">
    <location>
        <begin position="1"/>
        <end position="28"/>
    </location>
</feature>
<evidence type="ECO:0000313" key="3">
    <source>
        <dbReference type="EMBL" id="KAK7497419.1"/>
    </source>
</evidence>
<name>A0ABD0LD78_9CAEN</name>
<feature type="domain" description="Helitron helicase-like" evidence="2">
    <location>
        <begin position="204"/>
        <end position="342"/>
    </location>
</feature>
<organism evidence="3 4">
    <name type="scientific">Batillaria attramentaria</name>
    <dbReference type="NCBI Taxonomy" id="370345"/>
    <lineage>
        <taxon>Eukaryota</taxon>
        <taxon>Metazoa</taxon>
        <taxon>Spiralia</taxon>
        <taxon>Lophotrochozoa</taxon>
        <taxon>Mollusca</taxon>
        <taxon>Gastropoda</taxon>
        <taxon>Caenogastropoda</taxon>
        <taxon>Sorbeoconcha</taxon>
        <taxon>Cerithioidea</taxon>
        <taxon>Batillariidae</taxon>
        <taxon>Batillaria</taxon>
    </lineage>
</organism>
<feature type="compositionally biased region" description="Basic and acidic residues" evidence="1">
    <location>
        <begin position="18"/>
        <end position="28"/>
    </location>
</feature>
<gene>
    <name evidence="3" type="ORF">BaRGS_00011261</name>
</gene>
<dbReference type="InterPro" id="IPR025476">
    <property type="entry name" value="Helitron_helicase-like"/>
</dbReference>
<evidence type="ECO:0000313" key="4">
    <source>
        <dbReference type="Proteomes" id="UP001519460"/>
    </source>
</evidence>
<evidence type="ECO:0000256" key="1">
    <source>
        <dbReference type="SAM" id="MobiDB-lite"/>
    </source>
</evidence>
<dbReference type="EMBL" id="JACVVK020000058">
    <property type="protein sequence ID" value="KAK7497419.1"/>
    <property type="molecule type" value="Genomic_DNA"/>
</dbReference>
<proteinExistence type="predicted"/>
<feature type="compositionally biased region" description="Polar residues" evidence="1">
    <location>
        <begin position="1"/>
        <end position="16"/>
    </location>
</feature>
<evidence type="ECO:0000259" key="2">
    <source>
        <dbReference type="Pfam" id="PF14214"/>
    </source>
</evidence>
<dbReference type="AlphaFoldDB" id="A0ABD0LD78"/>
<protein>
    <recommendedName>
        <fullName evidence="2">Helitron helicase-like domain-containing protein</fullName>
    </recommendedName>
</protein>
<dbReference type="Proteomes" id="UP001519460">
    <property type="component" value="Unassembled WGS sequence"/>
</dbReference>
<keyword evidence="4" id="KW-1185">Reference proteome</keyword>
<reference evidence="3 4" key="1">
    <citation type="journal article" date="2023" name="Sci. Data">
        <title>Genome assembly of the Korean intertidal mud-creeper Batillaria attramentaria.</title>
        <authorList>
            <person name="Patra A.K."/>
            <person name="Ho P.T."/>
            <person name="Jun S."/>
            <person name="Lee S.J."/>
            <person name="Kim Y."/>
            <person name="Won Y.J."/>
        </authorList>
    </citation>
    <scope>NUCLEOTIDE SEQUENCE [LARGE SCALE GENOMIC DNA]</scope>
    <source>
        <strain evidence="3">Wonlab-2016</strain>
    </source>
</reference>